<dbReference type="AlphaFoldDB" id="A0A364NHI1"/>
<keyword evidence="5" id="KW-1185">Reference proteome</keyword>
<dbReference type="PANTHER" id="PTHR30469">
    <property type="entry name" value="MULTIDRUG RESISTANCE PROTEIN MDTA"/>
    <property type="match status" value="1"/>
</dbReference>
<dbReference type="NCBIfam" id="TIGR01730">
    <property type="entry name" value="RND_mfp"/>
    <property type="match status" value="1"/>
</dbReference>
<dbReference type="GO" id="GO:0015562">
    <property type="term" value="F:efflux transmembrane transporter activity"/>
    <property type="evidence" value="ECO:0007669"/>
    <property type="project" value="TreeGrafter"/>
</dbReference>
<dbReference type="Proteomes" id="UP000250744">
    <property type="component" value="Unassembled WGS sequence"/>
</dbReference>
<feature type="signal peptide" evidence="2">
    <location>
        <begin position="1"/>
        <end position="20"/>
    </location>
</feature>
<dbReference type="RefSeq" id="WP_112160663.1">
    <property type="nucleotide sequence ID" value="NZ_QKRX01000023.1"/>
</dbReference>
<dbReference type="InterPro" id="IPR006143">
    <property type="entry name" value="RND_pump_MFP"/>
</dbReference>
<dbReference type="OrthoDB" id="1185083at2"/>
<dbReference type="PROSITE" id="PS51257">
    <property type="entry name" value="PROKAR_LIPOPROTEIN"/>
    <property type="match status" value="1"/>
</dbReference>
<accession>A0A364NHI1</accession>
<dbReference type="GO" id="GO:1990281">
    <property type="term" value="C:efflux pump complex"/>
    <property type="evidence" value="ECO:0007669"/>
    <property type="project" value="TreeGrafter"/>
</dbReference>
<evidence type="ECO:0000256" key="2">
    <source>
        <dbReference type="SAM" id="SignalP"/>
    </source>
</evidence>
<organism evidence="4 5">
    <name type="scientific">Nitrincola tibetensis</name>
    <dbReference type="NCBI Taxonomy" id="2219697"/>
    <lineage>
        <taxon>Bacteria</taxon>
        <taxon>Pseudomonadati</taxon>
        <taxon>Pseudomonadota</taxon>
        <taxon>Gammaproteobacteria</taxon>
        <taxon>Oceanospirillales</taxon>
        <taxon>Oceanospirillaceae</taxon>
        <taxon>Nitrincola</taxon>
    </lineage>
</organism>
<feature type="chain" id="PRO_5016760965" evidence="2">
    <location>
        <begin position="21"/>
        <end position="350"/>
    </location>
</feature>
<evidence type="ECO:0000256" key="1">
    <source>
        <dbReference type="ARBA" id="ARBA00009477"/>
    </source>
</evidence>
<protein>
    <submittedName>
        <fullName evidence="4">Efflux RND transporter periplasmic adaptor subunit</fullName>
    </submittedName>
</protein>
<dbReference type="EMBL" id="QKRX01000023">
    <property type="protein sequence ID" value="RAU16490.1"/>
    <property type="molecule type" value="Genomic_DNA"/>
</dbReference>
<dbReference type="Gene3D" id="2.40.420.20">
    <property type="match status" value="1"/>
</dbReference>
<comment type="caution">
    <text evidence="4">The sequence shown here is derived from an EMBL/GenBank/DDBJ whole genome shotgun (WGS) entry which is preliminary data.</text>
</comment>
<dbReference type="SUPFAM" id="SSF111369">
    <property type="entry name" value="HlyD-like secretion proteins"/>
    <property type="match status" value="1"/>
</dbReference>
<feature type="domain" description="Multidrug resistance protein MdtA-like alpha-helical hairpin" evidence="3">
    <location>
        <begin position="99"/>
        <end position="167"/>
    </location>
</feature>
<dbReference type="Gene3D" id="1.10.287.470">
    <property type="entry name" value="Helix hairpin bin"/>
    <property type="match status" value="1"/>
</dbReference>
<keyword evidence="2" id="KW-0732">Signal</keyword>
<evidence type="ECO:0000313" key="4">
    <source>
        <dbReference type="EMBL" id="RAU16490.1"/>
    </source>
</evidence>
<reference evidence="4 5" key="1">
    <citation type="submission" date="2018-06" db="EMBL/GenBank/DDBJ databases">
        <title>Nitrincola tibetense sp. nov., isolated from Lake XuguoCo on Tibetan Plateau.</title>
        <authorList>
            <person name="Xing P."/>
        </authorList>
    </citation>
    <scope>NUCLEOTIDE SEQUENCE [LARGE SCALE GENOMIC DNA]</scope>
    <source>
        <strain evidence="5">xg18</strain>
    </source>
</reference>
<dbReference type="Gene3D" id="2.40.30.170">
    <property type="match status" value="1"/>
</dbReference>
<evidence type="ECO:0000259" key="3">
    <source>
        <dbReference type="Pfam" id="PF25876"/>
    </source>
</evidence>
<comment type="similarity">
    <text evidence="1">Belongs to the membrane fusion protein (MFP) (TC 8.A.1) family.</text>
</comment>
<dbReference type="Pfam" id="PF25876">
    <property type="entry name" value="HH_MFP_RND"/>
    <property type="match status" value="1"/>
</dbReference>
<name>A0A364NHI1_9GAMM</name>
<sequence>MLKKVCVLLLPLLLLSGCFKEDYTSLESKPIPWVLTREVVQDERAEVRLSGSVKARYESPIAFQLNGRILAKHVVAGQRVNPDDPLFTLDPRDVDEVERSAMAQLSVADAALATARNELKRQQQLLEQNYISRQALERFELAEREALSQRESARAVLAQARNTRTYTELSAEHAGVLINVEVEAGQVVAAGQVLATLAQEGDKEIEVYLPDGQSPPQMGHIDLKDGQSIPVELREIAGAADSSSRSWRARYRLLESNESLLLGSVVQVTLFKSNNAIEVLRVPLAALDERGHGAQVWQVIEGQVQPVPVDVLELTSEYARIRADLNAQSRVIALGTHLLTPGMQVRERAL</sequence>
<evidence type="ECO:0000313" key="5">
    <source>
        <dbReference type="Proteomes" id="UP000250744"/>
    </source>
</evidence>
<gene>
    <name evidence="4" type="ORF">DN062_17885</name>
</gene>
<dbReference type="Gene3D" id="2.40.50.100">
    <property type="match status" value="1"/>
</dbReference>
<dbReference type="InterPro" id="IPR058624">
    <property type="entry name" value="MdtA-like_HH"/>
</dbReference>
<proteinExistence type="inferred from homology"/>
<dbReference type="PANTHER" id="PTHR30469:SF15">
    <property type="entry name" value="HLYD FAMILY OF SECRETION PROTEINS"/>
    <property type="match status" value="1"/>
</dbReference>